<accession>X0WPK0</accession>
<organism evidence="1">
    <name type="scientific">marine sediment metagenome</name>
    <dbReference type="NCBI Taxonomy" id="412755"/>
    <lineage>
        <taxon>unclassified sequences</taxon>
        <taxon>metagenomes</taxon>
        <taxon>ecological metagenomes</taxon>
    </lineage>
</organism>
<dbReference type="EMBL" id="BARS01030863">
    <property type="protein sequence ID" value="GAG26433.1"/>
    <property type="molecule type" value="Genomic_DNA"/>
</dbReference>
<dbReference type="AlphaFoldDB" id="X0WPK0"/>
<feature type="non-terminal residue" evidence="1">
    <location>
        <position position="1"/>
    </location>
</feature>
<reference evidence="1" key="1">
    <citation type="journal article" date="2014" name="Front. Microbiol.">
        <title>High frequency of phylogenetically diverse reductive dehalogenase-homologous genes in deep subseafloor sedimentary metagenomes.</title>
        <authorList>
            <person name="Kawai M."/>
            <person name="Futagami T."/>
            <person name="Toyoda A."/>
            <person name="Takaki Y."/>
            <person name="Nishi S."/>
            <person name="Hori S."/>
            <person name="Arai W."/>
            <person name="Tsubouchi T."/>
            <person name="Morono Y."/>
            <person name="Uchiyama I."/>
            <person name="Ito T."/>
            <person name="Fujiyama A."/>
            <person name="Inagaki F."/>
            <person name="Takami H."/>
        </authorList>
    </citation>
    <scope>NUCLEOTIDE SEQUENCE</scope>
    <source>
        <strain evidence="1">Expedition CK06-06</strain>
    </source>
</reference>
<evidence type="ECO:0000313" key="1">
    <source>
        <dbReference type="EMBL" id="GAG26433.1"/>
    </source>
</evidence>
<proteinExistence type="predicted"/>
<gene>
    <name evidence="1" type="ORF">S01H1_48080</name>
</gene>
<sequence length="119" mass="12477">LAFLSILAATIRPTFTYNRMYHKATAGAEMITLAAKVVTGANFSFNNQNVVGATGTTTGIFLTGSSTTNTGIVEGNRSSSLDTTTELMFTAGTKLTFYDNLYTGVADKSGYIVPAIDAA</sequence>
<comment type="caution">
    <text evidence="1">The sequence shown here is derived from an EMBL/GenBank/DDBJ whole genome shotgun (WGS) entry which is preliminary data.</text>
</comment>
<protein>
    <submittedName>
        <fullName evidence="1">Uncharacterized protein</fullName>
    </submittedName>
</protein>
<name>X0WPK0_9ZZZZ</name>